<sequence length="152" mass="15687">MSQQDRSTPGPQQDLSAVEWLAAAAADPAALVRRWERDPLDVALLPVGRLWDMVLVAGAAGLSVLDRLTARGARTGPVLADTTGTRVGFLTPAGTSCAPFGSRARVIGSGAWLVVPHPEVTSRGSRWLVPPDGSGALTTPGLLAEAMAGARV</sequence>
<dbReference type="Proteomes" id="UP000199155">
    <property type="component" value="Unassembled WGS sequence"/>
</dbReference>
<organism evidence="1 2">
    <name type="scientific">Streptomyces indicus</name>
    <dbReference type="NCBI Taxonomy" id="417292"/>
    <lineage>
        <taxon>Bacteria</taxon>
        <taxon>Bacillati</taxon>
        <taxon>Actinomycetota</taxon>
        <taxon>Actinomycetes</taxon>
        <taxon>Kitasatosporales</taxon>
        <taxon>Streptomycetaceae</taxon>
        <taxon>Streptomyces</taxon>
    </lineage>
</organism>
<proteinExistence type="predicted"/>
<evidence type="ECO:0000313" key="2">
    <source>
        <dbReference type="Proteomes" id="UP000199155"/>
    </source>
</evidence>
<keyword evidence="2" id="KW-1185">Reference proteome</keyword>
<protein>
    <recommendedName>
        <fullName evidence="3">Bifunctional DNA primase/polymerase, N-terminal</fullName>
    </recommendedName>
</protein>
<evidence type="ECO:0008006" key="3">
    <source>
        <dbReference type="Google" id="ProtNLM"/>
    </source>
</evidence>
<accession>A0A1G9AVT9</accession>
<evidence type="ECO:0000313" key="1">
    <source>
        <dbReference type="EMBL" id="SDK31411.1"/>
    </source>
</evidence>
<reference evidence="1 2" key="1">
    <citation type="submission" date="2016-10" db="EMBL/GenBank/DDBJ databases">
        <authorList>
            <person name="de Groot N.N."/>
        </authorList>
    </citation>
    <scope>NUCLEOTIDE SEQUENCE [LARGE SCALE GENOMIC DNA]</scope>
    <source>
        <strain evidence="1 2">CGMCC 4.5727</strain>
    </source>
</reference>
<dbReference type="EMBL" id="FNFF01000006">
    <property type="protein sequence ID" value="SDK31411.1"/>
    <property type="molecule type" value="Genomic_DNA"/>
</dbReference>
<dbReference type="RefSeq" id="WP_245769388.1">
    <property type="nucleotide sequence ID" value="NZ_FNFF01000006.1"/>
</dbReference>
<dbReference type="STRING" id="417292.SAMN05421806_106182"/>
<name>A0A1G9AVT9_9ACTN</name>
<gene>
    <name evidence="1" type="ORF">SAMN05421806_106182</name>
</gene>
<dbReference type="AlphaFoldDB" id="A0A1G9AVT9"/>